<feature type="transmembrane region" description="Helical" evidence="2">
    <location>
        <begin position="74"/>
        <end position="92"/>
    </location>
</feature>
<keyword evidence="2" id="KW-0472">Membrane</keyword>
<feature type="transmembrane region" description="Helical" evidence="2">
    <location>
        <begin position="31"/>
        <end position="54"/>
    </location>
</feature>
<feature type="transmembrane region" description="Helical" evidence="2">
    <location>
        <begin position="241"/>
        <end position="265"/>
    </location>
</feature>
<dbReference type="EMBL" id="BAAAOA010000009">
    <property type="protein sequence ID" value="GAA1751011.1"/>
    <property type="molecule type" value="Genomic_DNA"/>
</dbReference>
<feature type="transmembrane region" description="Helical" evidence="2">
    <location>
        <begin position="99"/>
        <end position="119"/>
    </location>
</feature>
<keyword evidence="4" id="KW-1185">Reference proteome</keyword>
<feature type="region of interest" description="Disordered" evidence="1">
    <location>
        <begin position="1"/>
        <end position="23"/>
    </location>
</feature>
<reference evidence="3 4" key="1">
    <citation type="journal article" date="2019" name="Int. J. Syst. Evol. Microbiol.">
        <title>The Global Catalogue of Microorganisms (GCM) 10K type strain sequencing project: providing services to taxonomists for standard genome sequencing and annotation.</title>
        <authorList>
            <consortium name="The Broad Institute Genomics Platform"/>
            <consortium name="The Broad Institute Genome Sequencing Center for Infectious Disease"/>
            <person name="Wu L."/>
            <person name="Ma J."/>
        </authorList>
    </citation>
    <scope>NUCLEOTIDE SEQUENCE [LARGE SCALE GENOMIC DNA]</scope>
    <source>
        <strain evidence="3 4">JCM 14735</strain>
    </source>
</reference>
<feature type="transmembrane region" description="Helical" evidence="2">
    <location>
        <begin position="210"/>
        <end position="234"/>
    </location>
</feature>
<dbReference type="Proteomes" id="UP001501204">
    <property type="component" value="Unassembled WGS sequence"/>
</dbReference>
<feature type="transmembrane region" description="Helical" evidence="2">
    <location>
        <begin position="170"/>
        <end position="190"/>
    </location>
</feature>
<keyword evidence="2" id="KW-0812">Transmembrane</keyword>
<evidence type="ECO:0000313" key="3">
    <source>
        <dbReference type="EMBL" id="GAA1751011.1"/>
    </source>
</evidence>
<organism evidence="3 4">
    <name type="scientific">Kocuria aegyptia</name>
    <dbReference type="NCBI Taxonomy" id="330943"/>
    <lineage>
        <taxon>Bacteria</taxon>
        <taxon>Bacillati</taxon>
        <taxon>Actinomycetota</taxon>
        <taxon>Actinomycetes</taxon>
        <taxon>Micrococcales</taxon>
        <taxon>Micrococcaceae</taxon>
        <taxon>Kocuria</taxon>
    </lineage>
</organism>
<comment type="caution">
    <text evidence="3">The sequence shown here is derived from an EMBL/GenBank/DDBJ whole genome shotgun (WGS) entry which is preliminary data.</text>
</comment>
<feature type="transmembrane region" description="Helical" evidence="2">
    <location>
        <begin position="131"/>
        <end position="154"/>
    </location>
</feature>
<name>A0ABN2K9C8_9MICC</name>
<evidence type="ECO:0000256" key="2">
    <source>
        <dbReference type="SAM" id="Phobius"/>
    </source>
</evidence>
<keyword evidence="2" id="KW-1133">Transmembrane helix</keyword>
<feature type="transmembrane region" description="Helical" evidence="2">
    <location>
        <begin position="271"/>
        <end position="294"/>
    </location>
</feature>
<accession>A0ABN2K9C8</accession>
<proteinExistence type="predicted"/>
<sequence length="315" mass="33042">MTSAEEPTDRTHHQDHSSNGLSQGPAPAARFLAPVLLALALGMATASVLGPVGLGLLEYRTSPTTLNQLVGSDAAALVVIAPLAVIAAVLVARGHRAGPVLGSGIGVYAVYTYAQLIIGQEYLRLPGNVEYWFPLLLGVFVLAEAATVLSWLAIPKHLPPLSRRVQRTAAVALLASAAFLTVGLHLPTMLTAWDDPASMTEYSSSPTPFWMVKLMDLGILVPVAIACGIGLLAGAGWARRVVYPLLTGYTCLTISVASMAVVMLLRGDPDASAGLAGGFLVFAALFITLVVALYRPLFHPGATHPRATPREVRTP</sequence>
<evidence type="ECO:0000313" key="4">
    <source>
        <dbReference type="Proteomes" id="UP001501204"/>
    </source>
</evidence>
<protein>
    <submittedName>
        <fullName evidence="3">Uncharacterized protein</fullName>
    </submittedName>
</protein>
<feature type="compositionally biased region" description="Basic and acidic residues" evidence="1">
    <location>
        <begin position="7"/>
        <end position="16"/>
    </location>
</feature>
<dbReference type="RefSeq" id="WP_344119941.1">
    <property type="nucleotide sequence ID" value="NZ_BAAAOA010000009.1"/>
</dbReference>
<gene>
    <name evidence="3" type="ORF">GCM10009767_07520</name>
</gene>
<evidence type="ECO:0000256" key="1">
    <source>
        <dbReference type="SAM" id="MobiDB-lite"/>
    </source>
</evidence>